<dbReference type="Gene3D" id="3.40.190.10">
    <property type="entry name" value="Periplasmic binding protein-like II"/>
    <property type="match status" value="1"/>
</dbReference>
<organism evidence="6">
    <name type="scientific">Ignisphaera aggregans</name>
    <dbReference type="NCBI Taxonomy" id="334771"/>
    <lineage>
        <taxon>Archaea</taxon>
        <taxon>Thermoproteota</taxon>
        <taxon>Thermoprotei</taxon>
        <taxon>Desulfurococcales</taxon>
        <taxon>Desulfurococcaceae</taxon>
        <taxon>Ignisphaera</taxon>
    </lineage>
</organism>
<dbReference type="EMBL" id="DTFF01000038">
    <property type="protein sequence ID" value="HGI87536.1"/>
    <property type="molecule type" value="Genomic_DNA"/>
</dbReference>
<dbReference type="InterPro" id="IPR030678">
    <property type="entry name" value="Peptide/Ni-bd"/>
</dbReference>
<keyword evidence="2" id="KW-0813">Transport</keyword>
<feature type="domain" description="Solute-binding protein family 5" evidence="5">
    <location>
        <begin position="96"/>
        <end position="468"/>
    </location>
</feature>
<protein>
    <submittedName>
        <fullName evidence="6">ABC transporter substrate-binding protein</fullName>
    </submittedName>
</protein>
<keyword evidence="3" id="KW-0732">Signal</keyword>
<dbReference type="PANTHER" id="PTHR30290:SF9">
    <property type="entry name" value="OLIGOPEPTIDE-BINDING PROTEIN APPA"/>
    <property type="match status" value="1"/>
</dbReference>
<dbReference type="CDD" id="cd08512">
    <property type="entry name" value="PBP2_NikA_DppA_OppA_like_7"/>
    <property type="match status" value="1"/>
</dbReference>
<evidence type="ECO:0000259" key="5">
    <source>
        <dbReference type="Pfam" id="PF00496"/>
    </source>
</evidence>
<dbReference type="GO" id="GO:0015833">
    <property type="term" value="P:peptide transport"/>
    <property type="evidence" value="ECO:0007669"/>
    <property type="project" value="TreeGrafter"/>
</dbReference>
<keyword evidence="4" id="KW-0472">Membrane</keyword>
<dbReference type="PANTHER" id="PTHR30290">
    <property type="entry name" value="PERIPLASMIC BINDING COMPONENT OF ABC TRANSPORTER"/>
    <property type="match status" value="1"/>
</dbReference>
<accession>A0A7C4BCY9</accession>
<evidence type="ECO:0000313" key="6">
    <source>
        <dbReference type="EMBL" id="HGI87536.1"/>
    </source>
</evidence>
<dbReference type="GO" id="GO:0042597">
    <property type="term" value="C:periplasmic space"/>
    <property type="evidence" value="ECO:0007669"/>
    <property type="project" value="UniProtKB-ARBA"/>
</dbReference>
<dbReference type="SUPFAM" id="SSF53850">
    <property type="entry name" value="Periplasmic binding protein-like II"/>
    <property type="match status" value="1"/>
</dbReference>
<feature type="transmembrane region" description="Helical" evidence="4">
    <location>
        <begin position="7"/>
        <end position="28"/>
    </location>
</feature>
<dbReference type="Gene3D" id="3.10.105.10">
    <property type="entry name" value="Dipeptide-binding Protein, Domain 3"/>
    <property type="match status" value="1"/>
</dbReference>
<dbReference type="GO" id="GO:1904680">
    <property type="term" value="F:peptide transmembrane transporter activity"/>
    <property type="evidence" value="ECO:0007669"/>
    <property type="project" value="TreeGrafter"/>
</dbReference>
<dbReference type="GO" id="GO:0043190">
    <property type="term" value="C:ATP-binding cassette (ABC) transporter complex"/>
    <property type="evidence" value="ECO:0007669"/>
    <property type="project" value="InterPro"/>
</dbReference>
<comment type="similarity">
    <text evidence="1">Belongs to the bacterial solute-binding protein 5 family.</text>
</comment>
<keyword evidence="4" id="KW-0812">Transmembrane</keyword>
<sequence length="557" mass="63228">MPPINKKYLIVAIAIVVIVLLSILIYVFHPTFSKPPLNQTKTLTPTPYVEKKEKIVVYAYRDVITGIDPGAEDDIGIVVLGLAYEPLLYYNPLNKEFRPALATEWLKVNETAWIFKLRPSVKFHDGSPLTAEAVRFTIMRNKALYSEKGVGVGWIWDSVEDVVLLNSTAVLFKLRYPAPIDLIASAAYGAYIYCPNVMNYAKASNLTEESIRMWFEQGNDCGTGPYRVVSYKPESEVILRKFDEWWGWKVVDNLNAPDVVIIKIVEDPAQQEMGLISGDIDIATNIPKTSIPNLLRLGYSVYNASLFYNYILMFNVRKWPTNITEFRKAIAYAIPWSEIVNTAFQGYGRLGSGLIPYGFPGHVEGLHYEYNLTKAKELLSSIGISSARLELVISSGYEEEERFAALLKSSLQQIGVTVDIIALPWEQVKEKGMAVWSSPEEAPHMIINDWWPTYATPYDFLYILHSNNTVWNWSGYTNSDFDSIIDEAFTAEGEDYARALSLYTQAQRIVFEEAVALNLCDSVHPFIYDGDKIKFREGAFNPLYSFVLFFQYVEVMS</sequence>
<comment type="caution">
    <text evidence="6">The sequence shown here is derived from an EMBL/GenBank/DDBJ whole genome shotgun (WGS) entry which is preliminary data.</text>
</comment>
<evidence type="ECO:0000256" key="2">
    <source>
        <dbReference type="ARBA" id="ARBA00022448"/>
    </source>
</evidence>
<dbReference type="AlphaFoldDB" id="A0A7C4BCY9"/>
<keyword evidence="4" id="KW-1133">Transmembrane helix</keyword>
<dbReference type="InterPro" id="IPR039424">
    <property type="entry name" value="SBP_5"/>
</dbReference>
<dbReference type="PIRSF" id="PIRSF002741">
    <property type="entry name" value="MppA"/>
    <property type="match status" value="1"/>
</dbReference>
<gene>
    <name evidence="6" type="ORF">ENV14_03990</name>
</gene>
<name>A0A7C4BCY9_9CREN</name>
<reference evidence="6" key="1">
    <citation type="journal article" date="2020" name="mSystems">
        <title>Genome- and Community-Level Interaction Insights into Carbon Utilization and Element Cycling Functions of Hydrothermarchaeota in Hydrothermal Sediment.</title>
        <authorList>
            <person name="Zhou Z."/>
            <person name="Liu Y."/>
            <person name="Xu W."/>
            <person name="Pan J."/>
            <person name="Luo Z.H."/>
            <person name="Li M."/>
        </authorList>
    </citation>
    <scope>NUCLEOTIDE SEQUENCE [LARGE SCALE GENOMIC DNA]</scope>
    <source>
        <strain evidence="6">SpSt-732</strain>
    </source>
</reference>
<proteinExistence type="inferred from homology"/>
<evidence type="ECO:0000256" key="1">
    <source>
        <dbReference type="ARBA" id="ARBA00005695"/>
    </source>
</evidence>
<dbReference type="InterPro" id="IPR000914">
    <property type="entry name" value="SBP_5_dom"/>
</dbReference>
<dbReference type="Pfam" id="PF00496">
    <property type="entry name" value="SBP_bac_5"/>
    <property type="match status" value="1"/>
</dbReference>
<evidence type="ECO:0000256" key="4">
    <source>
        <dbReference type="SAM" id="Phobius"/>
    </source>
</evidence>
<evidence type="ECO:0000256" key="3">
    <source>
        <dbReference type="ARBA" id="ARBA00022729"/>
    </source>
</evidence>